<dbReference type="GO" id="GO:0016301">
    <property type="term" value="F:kinase activity"/>
    <property type="evidence" value="ECO:0007669"/>
    <property type="project" value="UniProtKB-KW"/>
</dbReference>
<organism evidence="10 11">
    <name type="scientific">Anaeramoeba flamelloides</name>
    <dbReference type="NCBI Taxonomy" id="1746091"/>
    <lineage>
        <taxon>Eukaryota</taxon>
        <taxon>Metamonada</taxon>
        <taxon>Anaeramoebidae</taxon>
        <taxon>Anaeramoeba</taxon>
    </lineage>
</organism>
<evidence type="ECO:0000256" key="4">
    <source>
        <dbReference type="ARBA" id="ARBA00022679"/>
    </source>
</evidence>
<dbReference type="PROSITE" id="PS51158">
    <property type="entry name" value="ALPHA_KINASE"/>
    <property type="match status" value="1"/>
</dbReference>
<feature type="domain" description="VWFA" evidence="8">
    <location>
        <begin position="220"/>
        <end position="429"/>
    </location>
</feature>
<keyword evidence="4" id="KW-0808">Transferase</keyword>
<feature type="compositionally biased region" description="Basic residues" evidence="7">
    <location>
        <begin position="1"/>
        <end position="10"/>
    </location>
</feature>
<evidence type="ECO:0000313" key="11">
    <source>
        <dbReference type="Proteomes" id="UP001150062"/>
    </source>
</evidence>
<sequence>MSNKRKKKKLGFFVNFGENSSISEKSSSTNSESNSEHGSNTKTNSSNTPSSSSDPDKNSSSSSSSSSSHSSSSSSPSEASPSSVSSSTESSTTTSTQVKKSKSPDSSLSDSAVSSGKSSIDNQYQAFKKPKKSESNSYSSTTPFSSSQTNSSTPVSEKSLTSNLRTNKKNKKTKTKPKKSKSGQKSNIWTTTGKLKRTNIQGIVKKLIKDEPKKSGHSIDMCFLMDTTNSMREYVKICRKKIFDILESFPKNDSTNKIRFSFVGYKDIDHDQRVEKLDFIERNEMEKFKDFLDQIKYSRGEDGAEDVLIGLETALTLSWSSNCKLMIHFGDAPCHGEKFQGLAVSDNYPDGLSDSRDAKMLLKDFARQGIDYYFGAITHFTDKMIKKFESYYNTYDRKLHSFEANTGNDHFQKSVVTCIENTLKLQETISKNHHLKIQKSIIAKNYKKHRKSHHKEKHKRGKDYAKGWGCVENAVTYRINPKTTLDDILSLKKIDYLKEKTKVIISKSIVGKGTFRECYKLIDLASGDLLVSKQYIYSEETKRQNGINCKKESLIQFISKKLAQRFNSENPYKAVDFLESFVYYFPDRKKHCWTIVEPYLKGEYVKYSNNGVYKIGNNQYLTTQAYSHYTYEFTKGQLIVVDLQGVFYILTDPAIHFIDKRFDNKTNRSKTGIKDFFKNHECTKLCKIMGLEPNKYQTNSEITNTLSQTTFIKEKNFRIVCSNAFCGNDVSVPRKKYSSKKTFYCKGCENEILKLENMD</sequence>
<dbReference type="PANTHER" id="PTHR47763:SF4">
    <property type="entry name" value="ALPHA-PROTEIN KINASE VWKA"/>
    <property type="match status" value="1"/>
</dbReference>
<evidence type="ECO:0000259" key="8">
    <source>
        <dbReference type="PROSITE" id="PS50234"/>
    </source>
</evidence>
<dbReference type="EMBL" id="JAOAOG010000218">
    <property type="protein sequence ID" value="KAJ6239757.1"/>
    <property type="molecule type" value="Genomic_DNA"/>
</dbReference>
<dbReference type="InterPro" id="IPR056861">
    <property type="entry name" value="HMCN1-like_VWA"/>
</dbReference>
<evidence type="ECO:0000256" key="2">
    <source>
        <dbReference type="ARBA" id="ARBA00022525"/>
    </source>
</evidence>
<keyword evidence="6 10" id="KW-0418">Kinase</keyword>
<dbReference type="SMART" id="SM00811">
    <property type="entry name" value="Alpha_kinase"/>
    <property type="match status" value="1"/>
</dbReference>
<evidence type="ECO:0000313" key="10">
    <source>
        <dbReference type="EMBL" id="KAJ6239757.1"/>
    </source>
</evidence>
<feature type="compositionally biased region" description="Low complexity" evidence="7">
    <location>
        <begin position="135"/>
        <end position="165"/>
    </location>
</feature>
<comment type="subcellular location">
    <subcellularLocation>
        <location evidence="1">Secreted</location>
    </subcellularLocation>
</comment>
<protein>
    <submittedName>
        <fullName evidence="10">Alpha-protein kinase vwka</fullName>
    </submittedName>
</protein>
<dbReference type="Gene3D" id="3.30.200.20">
    <property type="entry name" value="Phosphorylase Kinase, domain 1"/>
    <property type="match status" value="1"/>
</dbReference>
<evidence type="ECO:0000256" key="7">
    <source>
        <dbReference type="SAM" id="MobiDB-lite"/>
    </source>
</evidence>
<dbReference type="CDD" id="cd04515">
    <property type="entry name" value="Alpha_kinase"/>
    <property type="match status" value="1"/>
</dbReference>
<dbReference type="Proteomes" id="UP001150062">
    <property type="component" value="Unassembled WGS sequence"/>
</dbReference>
<keyword evidence="11" id="KW-1185">Reference proteome</keyword>
<dbReference type="InterPro" id="IPR004166">
    <property type="entry name" value="a-kinase_dom"/>
</dbReference>
<dbReference type="PANTHER" id="PTHR47763">
    <property type="entry name" value="ALPHA-PROTEIN KINASE VWKA"/>
    <property type="match status" value="1"/>
</dbReference>
<evidence type="ECO:0000259" key="9">
    <source>
        <dbReference type="PROSITE" id="PS51158"/>
    </source>
</evidence>
<dbReference type="InterPro" id="IPR002035">
    <property type="entry name" value="VWF_A"/>
</dbReference>
<feature type="compositionally biased region" description="Basic residues" evidence="7">
    <location>
        <begin position="166"/>
        <end position="182"/>
    </location>
</feature>
<accession>A0ABQ8Y4K3</accession>
<dbReference type="Pfam" id="PF25106">
    <property type="entry name" value="VWA_4"/>
    <property type="match status" value="1"/>
</dbReference>
<evidence type="ECO:0000256" key="1">
    <source>
        <dbReference type="ARBA" id="ARBA00004613"/>
    </source>
</evidence>
<keyword evidence="5" id="KW-0732">Signal</keyword>
<dbReference type="Gene3D" id="3.40.50.410">
    <property type="entry name" value="von Willebrand factor, type A domain"/>
    <property type="match status" value="1"/>
</dbReference>
<feature type="domain" description="Alpha-type protein kinase" evidence="9">
    <location>
        <begin position="488"/>
        <end position="694"/>
    </location>
</feature>
<feature type="compositionally biased region" description="Low complexity" evidence="7">
    <location>
        <begin position="18"/>
        <end position="121"/>
    </location>
</feature>
<evidence type="ECO:0000256" key="6">
    <source>
        <dbReference type="ARBA" id="ARBA00022777"/>
    </source>
</evidence>
<evidence type="ECO:0000256" key="3">
    <source>
        <dbReference type="ARBA" id="ARBA00022527"/>
    </source>
</evidence>
<dbReference type="InterPro" id="IPR011009">
    <property type="entry name" value="Kinase-like_dom_sf"/>
</dbReference>
<name>A0ABQ8Y4K3_9EUKA</name>
<reference evidence="10" key="1">
    <citation type="submission" date="2022-08" db="EMBL/GenBank/DDBJ databases">
        <title>Novel sulfate-reducing endosymbionts in the free-living metamonad Anaeramoeba.</title>
        <authorList>
            <person name="Jerlstrom-Hultqvist J."/>
            <person name="Cepicka I."/>
            <person name="Gallot-Lavallee L."/>
            <person name="Salas-Leiva D."/>
            <person name="Curtis B.A."/>
            <person name="Zahonova K."/>
            <person name="Pipaliya S."/>
            <person name="Dacks J."/>
            <person name="Roger A.J."/>
        </authorList>
    </citation>
    <scope>NUCLEOTIDE SEQUENCE</scope>
    <source>
        <strain evidence="10">Schooner1</strain>
    </source>
</reference>
<keyword evidence="3" id="KW-0723">Serine/threonine-protein kinase</keyword>
<evidence type="ECO:0000256" key="5">
    <source>
        <dbReference type="ARBA" id="ARBA00022729"/>
    </source>
</evidence>
<keyword evidence="2" id="KW-0964">Secreted</keyword>
<proteinExistence type="predicted"/>
<dbReference type="SUPFAM" id="SSF53300">
    <property type="entry name" value="vWA-like"/>
    <property type="match status" value="1"/>
</dbReference>
<dbReference type="PROSITE" id="PS50234">
    <property type="entry name" value="VWFA"/>
    <property type="match status" value="1"/>
</dbReference>
<feature type="region of interest" description="Disordered" evidence="7">
    <location>
        <begin position="1"/>
        <end position="192"/>
    </location>
</feature>
<dbReference type="Pfam" id="PF02816">
    <property type="entry name" value="Alpha_kinase"/>
    <property type="match status" value="1"/>
</dbReference>
<comment type="caution">
    <text evidence="10">The sequence shown here is derived from an EMBL/GenBank/DDBJ whole genome shotgun (WGS) entry which is preliminary data.</text>
</comment>
<dbReference type="SUPFAM" id="SSF56112">
    <property type="entry name" value="Protein kinase-like (PK-like)"/>
    <property type="match status" value="1"/>
</dbReference>
<gene>
    <name evidence="10" type="ORF">M0813_24981</name>
</gene>
<dbReference type="Gene3D" id="3.20.200.10">
    <property type="entry name" value="MHCK/EF2 kinase"/>
    <property type="match status" value="1"/>
</dbReference>
<dbReference type="InterPro" id="IPR036465">
    <property type="entry name" value="vWFA_dom_sf"/>
</dbReference>
<dbReference type="InterPro" id="IPR052969">
    <property type="entry name" value="Thr-specific_kinase-like"/>
</dbReference>